<keyword evidence="3" id="KW-1185">Reference proteome</keyword>
<dbReference type="Proteomes" id="UP000020681">
    <property type="component" value="Unassembled WGS sequence"/>
</dbReference>
<proteinExistence type="predicted"/>
<feature type="domain" description="PE" evidence="1">
    <location>
        <begin position="4"/>
        <end position="33"/>
    </location>
</feature>
<dbReference type="Pfam" id="PF00934">
    <property type="entry name" value="PE"/>
    <property type="match status" value="1"/>
</dbReference>
<evidence type="ECO:0000313" key="3">
    <source>
        <dbReference type="Proteomes" id="UP000020681"/>
    </source>
</evidence>
<evidence type="ECO:0000259" key="1">
    <source>
        <dbReference type="Pfam" id="PF00934"/>
    </source>
</evidence>
<dbReference type="Gene3D" id="1.10.287.850">
    <property type="entry name" value="HP0062-like domain"/>
    <property type="match status" value="1"/>
</dbReference>
<gene>
    <name evidence="2" type="ORF">I551_8847</name>
</gene>
<dbReference type="EMBL" id="JAOL01000034">
    <property type="protein sequence ID" value="EUA93878.1"/>
    <property type="molecule type" value="Genomic_DNA"/>
</dbReference>
<organism evidence="2 3">
    <name type="scientific">Mycobacterium ulcerans str. Harvey</name>
    <dbReference type="NCBI Taxonomy" id="1299332"/>
    <lineage>
        <taxon>Bacteria</taxon>
        <taxon>Bacillati</taxon>
        <taxon>Actinomycetota</taxon>
        <taxon>Actinomycetes</taxon>
        <taxon>Mycobacteriales</taxon>
        <taxon>Mycobacteriaceae</taxon>
        <taxon>Mycobacterium</taxon>
        <taxon>Mycobacterium ulcerans group</taxon>
    </lineage>
</organism>
<reference evidence="2 3" key="1">
    <citation type="submission" date="2014-01" db="EMBL/GenBank/DDBJ databases">
        <authorList>
            <person name="Dobos K."/>
            <person name="Lenaerts A."/>
            <person name="Ordway D."/>
            <person name="DeGroote M.A."/>
            <person name="Parker T."/>
            <person name="Sizemore C."/>
            <person name="Tallon L.J."/>
            <person name="Sadzewicz L.K."/>
            <person name="Sengamalay N."/>
            <person name="Fraser C.M."/>
            <person name="Hine E."/>
            <person name="Shefchek K.A."/>
            <person name="Das S.P."/>
            <person name="Tettelin H."/>
        </authorList>
    </citation>
    <scope>NUCLEOTIDE SEQUENCE [LARGE SCALE GENOMIC DNA]</scope>
    <source>
        <strain evidence="2 3">Harvey</strain>
    </source>
</reference>
<evidence type="ECO:0000313" key="2">
    <source>
        <dbReference type="EMBL" id="EUA93878.1"/>
    </source>
</evidence>
<sequence>MSYLTVAPEALSAATSDAAEIGSALAAANAQRQRVRRGCCPPVATRCRRPPRRCSPRTGSNIRRSALKWRNFTANSPKH</sequence>
<comment type="caution">
    <text evidence="2">The sequence shown here is derived from an EMBL/GenBank/DDBJ whole genome shotgun (WGS) entry which is preliminary data.</text>
</comment>
<protein>
    <submittedName>
        <fullName evidence="2">PE family protein</fullName>
    </submittedName>
</protein>
<dbReference type="InterPro" id="IPR000084">
    <property type="entry name" value="PE-PGRS_N"/>
</dbReference>
<name>A0ABP3ARY5_MYCUL</name>
<accession>A0ABP3ARY5</accession>